<feature type="chain" id="PRO_5043156503" description="Secreted protein" evidence="1">
    <location>
        <begin position="33"/>
        <end position="229"/>
    </location>
</feature>
<evidence type="ECO:0000313" key="2">
    <source>
        <dbReference type="EMBL" id="MBA0312652.1"/>
    </source>
</evidence>
<gene>
    <name evidence="2" type="ORF">D7Y33_16850</name>
</gene>
<dbReference type="Proteomes" id="UP000822271">
    <property type="component" value="Unassembled WGS sequence"/>
</dbReference>
<feature type="signal peptide" evidence="1">
    <location>
        <begin position="1"/>
        <end position="32"/>
    </location>
</feature>
<evidence type="ECO:0000256" key="1">
    <source>
        <dbReference type="SAM" id="SignalP"/>
    </source>
</evidence>
<keyword evidence="1" id="KW-0732">Signal</keyword>
<accession>A0A2J0T4Y7</accession>
<dbReference type="AlphaFoldDB" id="A0A2J0T4Y7"/>
<protein>
    <recommendedName>
        <fullName evidence="4">Secreted protein</fullName>
    </recommendedName>
</protein>
<name>A0A2J0T4Y7_STEMA</name>
<reference evidence="2" key="2">
    <citation type="journal article" date="2020" name="Front. Microbiol.">
        <title>Genetic Variants of the DSF Quorum Sensing System in Stenotrophomonas maltophilia Influence Virulence and Resistance Phenotypes Among Genotypically Diverse Clinical Isolates.</title>
        <authorList>
            <person name="Yero D."/>
            <person name="Huedo P."/>
            <person name="Conchillo-Sole O."/>
            <person name="Martinez-Servat S."/>
            <person name="Mamat U."/>
            <person name="Coves X."/>
            <person name="Llanas F."/>
            <person name="Roca I."/>
            <person name="Vila J."/>
            <person name="Schaible U.E."/>
            <person name="Daura X."/>
            <person name="Gibert I."/>
        </authorList>
    </citation>
    <scope>NUCLEOTIDE SEQUENCE</scope>
    <source>
        <strain evidence="2">OG156</strain>
    </source>
</reference>
<dbReference type="EMBL" id="RAUE01000027">
    <property type="protein sequence ID" value="MBA0312652.1"/>
    <property type="molecule type" value="Genomic_DNA"/>
</dbReference>
<sequence>MPIACSRLKMTVSWRMNLLSLIFTLLATLASTEDTKAGSGRWVHAGSNITLRYDGEESGRYRNLSVMKQGKLVRRMALGKRSYSLFEYDPDPTTSPDGRYVLVTDLESGEVGLTDGRGSLHERQYCGFIDTQSGCLFARQTGQFCGGQFNDAGAWVSSALPELILADGRPTAEDYVSGRLSPSDAPDGSLDNLLRCDPPGPGNRDHYEKLIDAGIFNVTPSQRRALYGG</sequence>
<comment type="caution">
    <text evidence="2">The sequence shown here is derived from an EMBL/GenBank/DDBJ whole genome shotgun (WGS) entry which is preliminary data.</text>
</comment>
<evidence type="ECO:0008006" key="4">
    <source>
        <dbReference type="Google" id="ProtNLM"/>
    </source>
</evidence>
<evidence type="ECO:0000313" key="3">
    <source>
        <dbReference type="Proteomes" id="UP000822271"/>
    </source>
</evidence>
<reference evidence="2" key="1">
    <citation type="submission" date="2018-09" db="EMBL/GenBank/DDBJ databases">
        <authorList>
            <person name="Groschel M."/>
            <person name="Kohl T."/>
            <person name="Conchillo-Sole O."/>
            <person name="Mamat U."/>
            <person name="Yero D."/>
            <person name="Niemann S."/>
            <person name="Daura X."/>
            <person name="Gibert I."/>
        </authorList>
    </citation>
    <scope>NUCLEOTIDE SEQUENCE</scope>
    <source>
        <strain evidence="2">OG156</strain>
    </source>
</reference>
<organism evidence="2 3">
    <name type="scientific">Stenotrophomonas maltophilia</name>
    <name type="common">Pseudomonas maltophilia</name>
    <name type="synonym">Xanthomonas maltophilia</name>
    <dbReference type="NCBI Taxonomy" id="40324"/>
    <lineage>
        <taxon>Bacteria</taxon>
        <taxon>Pseudomonadati</taxon>
        <taxon>Pseudomonadota</taxon>
        <taxon>Gammaproteobacteria</taxon>
        <taxon>Lysobacterales</taxon>
        <taxon>Lysobacteraceae</taxon>
        <taxon>Stenotrophomonas</taxon>
        <taxon>Stenotrophomonas maltophilia group</taxon>
    </lineage>
</organism>
<proteinExistence type="predicted"/>